<keyword evidence="1" id="KW-0732">Signal</keyword>
<feature type="chain" id="PRO_5025354676" evidence="1">
    <location>
        <begin position="20"/>
        <end position="564"/>
    </location>
</feature>
<dbReference type="Proteomes" id="UP000799437">
    <property type="component" value="Unassembled WGS sequence"/>
</dbReference>
<protein>
    <submittedName>
        <fullName evidence="2">Uncharacterized protein</fullName>
    </submittedName>
</protein>
<dbReference type="GeneID" id="54490352"/>
<dbReference type="AlphaFoldDB" id="A0A6A6WJE3"/>
<evidence type="ECO:0000256" key="1">
    <source>
        <dbReference type="SAM" id="SignalP"/>
    </source>
</evidence>
<dbReference type="OrthoDB" id="5414598at2759"/>
<proteinExistence type="predicted"/>
<name>A0A6A6WJE3_9PEZI</name>
<organism evidence="2 3">
    <name type="scientific">Pseudovirgaria hyperparasitica</name>
    <dbReference type="NCBI Taxonomy" id="470096"/>
    <lineage>
        <taxon>Eukaryota</taxon>
        <taxon>Fungi</taxon>
        <taxon>Dikarya</taxon>
        <taxon>Ascomycota</taxon>
        <taxon>Pezizomycotina</taxon>
        <taxon>Dothideomycetes</taxon>
        <taxon>Dothideomycetes incertae sedis</taxon>
        <taxon>Acrospermales</taxon>
        <taxon>Acrospermaceae</taxon>
        <taxon>Pseudovirgaria</taxon>
    </lineage>
</organism>
<dbReference type="RefSeq" id="XP_033603892.1">
    <property type="nucleotide sequence ID" value="XM_033749298.1"/>
</dbReference>
<dbReference type="EMBL" id="ML996567">
    <property type="protein sequence ID" value="KAF2761441.1"/>
    <property type="molecule type" value="Genomic_DNA"/>
</dbReference>
<sequence>MGLSKSIWAKLALIAIAQASPITQDLGEVDESAQNCGLKAFEPKSWAESGAEKFLGEWLDKNGPDNWLQAISDAEMGPNTIAIDCAHTSSNNCRAPESPANCDKYEYYFIRIMASQINAQFKNLQDNLQVQTIKDALKVDTIIKDFDVLKPPEGQKVGDLLNNIAIGPSILSAIFSFAPGGAVASGIFSLIGAAITATAQNLEEDKPEIPEYNDLASVMNDRLGGFFSDTQSMLEKTLLAIFGDSSMPRDGSTKLVRDMVGRMSGIGVENLTKDAISPIAELLKGGEWLSPVQNGHIDEAMEKAFATTRQGLIGNLLATLQVYVEQEMPAYNEGLVQPCTALGTLMEGNSCHVIKHRPFEGTRERVPLEEKYLKLMGDYGIDLHTLIRNTRDCNNGKADTAQILTDGSYPLCFFGMNFAQRVHEKDWDFQRAVSPFSCLSKYQNQKRVPGWITDDRSHCDNEIPKWKPCKVTFEETAYWTEGGLDRYRMGMVGDNIDIAPICPYAYDNRRCAFASNRQCYFNEELKKWVFDVNFPKGSHGHGQYLECRDSIRTKYAKDNRCQIG</sequence>
<evidence type="ECO:0000313" key="3">
    <source>
        <dbReference type="Proteomes" id="UP000799437"/>
    </source>
</evidence>
<gene>
    <name evidence="2" type="ORF">EJ05DRAFT_536215</name>
</gene>
<reference evidence="2" key="1">
    <citation type="journal article" date="2020" name="Stud. Mycol.">
        <title>101 Dothideomycetes genomes: a test case for predicting lifestyles and emergence of pathogens.</title>
        <authorList>
            <person name="Haridas S."/>
            <person name="Albert R."/>
            <person name="Binder M."/>
            <person name="Bloem J."/>
            <person name="Labutti K."/>
            <person name="Salamov A."/>
            <person name="Andreopoulos B."/>
            <person name="Baker S."/>
            <person name="Barry K."/>
            <person name="Bills G."/>
            <person name="Bluhm B."/>
            <person name="Cannon C."/>
            <person name="Castanera R."/>
            <person name="Culley D."/>
            <person name="Daum C."/>
            <person name="Ezra D."/>
            <person name="Gonzalez J."/>
            <person name="Henrissat B."/>
            <person name="Kuo A."/>
            <person name="Liang C."/>
            <person name="Lipzen A."/>
            <person name="Lutzoni F."/>
            <person name="Magnuson J."/>
            <person name="Mondo S."/>
            <person name="Nolan M."/>
            <person name="Ohm R."/>
            <person name="Pangilinan J."/>
            <person name="Park H.-J."/>
            <person name="Ramirez L."/>
            <person name="Alfaro M."/>
            <person name="Sun H."/>
            <person name="Tritt A."/>
            <person name="Yoshinaga Y."/>
            <person name="Zwiers L.-H."/>
            <person name="Turgeon B."/>
            <person name="Goodwin S."/>
            <person name="Spatafora J."/>
            <person name="Crous P."/>
            <person name="Grigoriev I."/>
        </authorList>
    </citation>
    <scope>NUCLEOTIDE SEQUENCE</scope>
    <source>
        <strain evidence="2">CBS 121739</strain>
    </source>
</reference>
<accession>A0A6A6WJE3</accession>
<feature type="signal peptide" evidence="1">
    <location>
        <begin position="1"/>
        <end position="19"/>
    </location>
</feature>
<evidence type="ECO:0000313" key="2">
    <source>
        <dbReference type="EMBL" id="KAF2761441.1"/>
    </source>
</evidence>
<keyword evidence="3" id="KW-1185">Reference proteome</keyword>